<dbReference type="RefSeq" id="WP_251739172.1">
    <property type="nucleotide sequence ID" value="NZ_JBHUOJ010000032.1"/>
</dbReference>
<evidence type="ECO:0000313" key="2">
    <source>
        <dbReference type="Proteomes" id="UP001597438"/>
    </source>
</evidence>
<reference evidence="2" key="1">
    <citation type="journal article" date="2019" name="Int. J. Syst. Evol. Microbiol.">
        <title>The Global Catalogue of Microorganisms (GCM) 10K type strain sequencing project: providing services to taxonomists for standard genome sequencing and annotation.</title>
        <authorList>
            <consortium name="The Broad Institute Genomics Platform"/>
            <consortium name="The Broad Institute Genome Sequencing Center for Infectious Disease"/>
            <person name="Wu L."/>
            <person name="Ma J."/>
        </authorList>
    </citation>
    <scope>NUCLEOTIDE SEQUENCE [LARGE SCALE GENOMIC DNA]</scope>
    <source>
        <strain evidence="2">KCTC 52925</strain>
    </source>
</reference>
<dbReference type="InterPro" id="IPR011008">
    <property type="entry name" value="Dimeric_a/b-barrel"/>
</dbReference>
<evidence type="ECO:0000313" key="1">
    <source>
        <dbReference type="EMBL" id="MFD2834192.1"/>
    </source>
</evidence>
<keyword evidence="2" id="KW-1185">Reference proteome</keyword>
<gene>
    <name evidence="1" type="ORF">ACFSYS_12925</name>
</gene>
<comment type="caution">
    <text evidence="1">The sequence shown here is derived from an EMBL/GenBank/DDBJ whole genome shotgun (WGS) entry which is preliminary data.</text>
</comment>
<dbReference type="Pfam" id="PF05336">
    <property type="entry name" value="rhaM"/>
    <property type="match status" value="1"/>
</dbReference>
<dbReference type="PANTHER" id="PTHR43239:SF1">
    <property type="entry name" value="UPF0734 PROTEIN DDB_G0273871_DDB_G0273177"/>
    <property type="match status" value="1"/>
</dbReference>
<dbReference type="Proteomes" id="UP001597438">
    <property type="component" value="Unassembled WGS sequence"/>
</dbReference>
<organism evidence="1 2">
    <name type="scientific">Christiangramia antarctica</name>
    <dbReference type="NCBI Taxonomy" id="2058158"/>
    <lineage>
        <taxon>Bacteria</taxon>
        <taxon>Pseudomonadati</taxon>
        <taxon>Bacteroidota</taxon>
        <taxon>Flavobacteriia</taxon>
        <taxon>Flavobacteriales</taxon>
        <taxon>Flavobacteriaceae</taxon>
        <taxon>Christiangramia</taxon>
    </lineage>
</organism>
<dbReference type="InterPro" id="IPR052996">
    <property type="entry name" value="Carb_Metab_Mutarotase"/>
</dbReference>
<accession>A0ABW5X6P4</accession>
<dbReference type="EMBL" id="JBHUOJ010000032">
    <property type="protein sequence ID" value="MFD2834192.1"/>
    <property type="molecule type" value="Genomic_DNA"/>
</dbReference>
<dbReference type="Gene3D" id="3.30.70.100">
    <property type="match status" value="1"/>
</dbReference>
<dbReference type="SUPFAM" id="SSF54909">
    <property type="entry name" value="Dimeric alpha+beta barrel"/>
    <property type="match status" value="1"/>
</dbReference>
<proteinExistence type="predicted"/>
<name>A0ABW5X6P4_9FLAO</name>
<dbReference type="PANTHER" id="PTHR43239">
    <property type="entry name" value="UPF0734 PROTEIN DDB_G0273871/DDB_G0273177"/>
    <property type="match status" value="1"/>
</dbReference>
<dbReference type="InterPro" id="IPR008000">
    <property type="entry name" value="Rham/fucose_mutarotase"/>
</dbReference>
<sequence length="116" mass="13688">MSAIKRLCYSCDLKNDPQLIEKYKEYHAAGNAWPEITKSIKDAGIIDMEIYLTGNRLFMIMEVDETFDPEQKARMDASNPKVQEWEKLMDTFQQRLPWAENGQKWVPLEKVFKLEK</sequence>
<protein>
    <submittedName>
        <fullName evidence="1">L-rhamnose mutarotase</fullName>
    </submittedName>
</protein>